<accession>A0A1J5IGV1</accession>
<evidence type="ECO:0000256" key="1">
    <source>
        <dbReference type="SAM" id="Coils"/>
    </source>
</evidence>
<gene>
    <name evidence="3" type="ORF">AUK40_05550</name>
</gene>
<feature type="coiled-coil region" evidence="1">
    <location>
        <begin position="28"/>
        <end position="62"/>
    </location>
</feature>
<name>A0A1J5IGV1_9BACT</name>
<dbReference type="EMBL" id="MNZT01000098">
    <property type="protein sequence ID" value="OIP95947.1"/>
    <property type="molecule type" value="Genomic_DNA"/>
</dbReference>
<keyword evidence="1" id="KW-0175">Coiled coil</keyword>
<dbReference type="Proteomes" id="UP000183245">
    <property type="component" value="Unassembled WGS sequence"/>
</dbReference>
<protein>
    <recommendedName>
        <fullName evidence="5">DUF5667 domain-containing protein</fullName>
    </recommendedName>
</protein>
<comment type="caution">
    <text evidence="3">The sequence shown here is derived from an EMBL/GenBank/DDBJ whole genome shotgun (WGS) entry which is preliminary data.</text>
</comment>
<sequence>MFKKLTSILAVLVLVFVSTTTASAMADRDDIQAQRDAMLSQRQAMQEENAARRQERQDLREAFADEKCQEIQTRLSTRTQDFESKRTAHLKAYENLKTRIQSVIDRLAARGADTATLAVGLSTLNSMIVQYGSDYAAFIDSLAAAHTLACGHAEGDFRQGLADSRLQLQSLRQERVEIRLFYADTIRPAIEALRAQMQELRPVSSTVTD</sequence>
<dbReference type="AlphaFoldDB" id="A0A1J5IGV1"/>
<dbReference type="STRING" id="1817892.AUK40_05550"/>
<organism evidence="3 4">
    <name type="scientific">Candidatus Wirthbacteria bacterium CG2_30_54_11</name>
    <dbReference type="NCBI Taxonomy" id="1817892"/>
    <lineage>
        <taxon>Bacteria</taxon>
        <taxon>Candidatus Wirthbacteria</taxon>
    </lineage>
</organism>
<reference evidence="3 4" key="1">
    <citation type="journal article" date="2016" name="Environ. Microbiol.">
        <title>Genomic resolution of a cold subsurface aquifer community provides metabolic insights for novel microbes adapted to high CO concentrations.</title>
        <authorList>
            <person name="Probst A.J."/>
            <person name="Castelle C.J."/>
            <person name="Singh A."/>
            <person name="Brown C.T."/>
            <person name="Anantharaman K."/>
            <person name="Sharon I."/>
            <person name="Hug L.A."/>
            <person name="Burstein D."/>
            <person name="Emerson J.B."/>
            <person name="Thomas B.C."/>
            <person name="Banfield J.F."/>
        </authorList>
    </citation>
    <scope>NUCLEOTIDE SEQUENCE [LARGE SCALE GENOMIC DNA]</scope>
    <source>
        <strain evidence="3">CG2_30_54_11</strain>
    </source>
</reference>
<feature type="chain" id="PRO_5009634529" description="DUF5667 domain-containing protein" evidence="2">
    <location>
        <begin position="27"/>
        <end position="209"/>
    </location>
</feature>
<evidence type="ECO:0000313" key="4">
    <source>
        <dbReference type="Proteomes" id="UP000183245"/>
    </source>
</evidence>
<proteinExistence type="predicted"/>
<keyword evidence="2" id="KW-0732">Signal</keyword>
<evidence type="ECO:0000313" key="3">
    <source>
        <dbReference type="EMBL" id="OIP95947.1"/>
    </source>
</evidence>
<evidence type="ECO:0008006" key="5">
    <source>
        <dbReference type="Google" id="ProtNLM"/>
    </source>
</evidence>
<feature type="signal peptide" evidence="2">
    <location>
        <begin position="1"/>
        <end position="26"/>
    </location>
</feature>
<evidence type="ECO:0000256" key="2">
    <source>
        <dbReference type="SAM" id="SignalP"/>
    </source>
</evidence>